<evidence type="ECO:0000256" key="1">
    <source>
        <dbReference type="ARBA" id="ARBA00023125"/>
    </source>
</evidence>
<evidence type="ECO:0000313" key="4">
    <source>
        <dbReference type="Proteomes" id="UP000243201"/>
    </source>
</evidence>
<organism evidence="3 4">
    <name type="scientific">Varibaculum cambriense</name>
    <dbReference type="NCBI Taxonomy" id="184870"/>
    <lineage>
        <taxon>Bacteria</taxon>
        <taxon>Bacillati</taxon>
        <taxon>Actinomycetota</taxon>
        <taxon>Actinomycetes</taxon>
        <taxon>Actinomycetales</taxon>
        <taxon>Actinomycetaceae</taxon>
        <taxon>Varibaculum</taxon>
    </lineage>
</organism>
<dbReference type="SMART" id="SM00530">
    <property type="entry name" value="HTH_XRE"/>
    <property type="match status" value="1"/>
</dbReference>
<feature type="domain" description="HTH cro/C1-type" evidence="2">
    <location>
        <begin position="7"/>
        <end position="61"/>
    </location>
</feature>
<name>A0ABX4US24_9ACTO</name>
<dbReference type="InterPro" id="IPR010982">
    <property type="entry name" value="Lambda_DNA-bd_dom_sf"/>
</dbReference>
<comment type="caution">
    <text evidence="3">The sequence shown here is derived from an EMBL/GenBank/DDBJ whole genome shotgun (WGS) entry which is preliminary data.</text>
</comment>
<reference evidence="3 4" key="1">
    <citation type="submission" date="2017-09" db="EMBL/GenBank/DDBJ databases">
        <title>Bacterial strain isolated from the female urinary microbiota.</title>
        <authorList>
            <person name="Thomas-White K."/>
            <person name="Kumar N."/>
            <person name="Forster S."/>
            <person name="Putonti C."/>
            <person name="Lawley T."/>
            <person name="Wolfe A.J."/>
        </authorList>
    </citation>
    <scope>NUCLEOTIDE SEQUENCE [LARGE SCALE GENOMIC DNA]</scope>
    <source>
        <strain evidence="3 4">UMB0744</strain>
    </source>
</reference>
<dbReference type="Gene3D" id="1.10.260.40">
    <property type="entry name" value="lambda repressor-like DNA-binding domains"/>
    <property type="match status" value="1"/>
</dbReference>
<sequence length="141" mass="15766">MTIGARIRRCRNEGGMTQRELADEVGLTESAIRNYERDIRTPSDQQIERIAEALDVSADSIREIGVSGVRGALEVLFRYEKELGLMPVVTEDGVAVAPNPKKEGSQKAAQALKAWKRMRDELAAGEIDEDDYEAWKARFRG</sequence>
<dbReference type="RefSeq" id="WP_102184200.1">
    <property type="nucleotide sequence ID" value="NZ_PNGC01000001.1"/>
</dbReference>
<dbReference type="CDD" id="cd00093">
    <property type="entry name" value="HTH_XRE"/>
    <property type="match status" value="1"/>
</dbReference>
<dbReference type="InterPro" id="IPR001387">
    <property type="entry name" value="Cro/C1-type_HTH"/>
</dbReference>
<evidence type="ECO:0000259" key="2">
    <source>
        <dbReference type="PROSITE" id="PS50943"/>
    </source>
</evidence>
<keyword evidence="1" id="KW-0238">DNA-binding</keyword>
<dbReference type="PANTHER" id="PTHR46797:SF1">
    <property type="entry name" value="METHYLPHOSPHONATE SYNTHASE"/>
    <property type="match status" value="1"/>
</dbReference>
<accession>A0ABX4US24</accession>
<dbReference type="SUPFAM" id="SSF47413">
    <property type="entry name" value="lambda repressor-like DNA-binding domains"/>
    <property type="match status" value="1"/>
</dbReference>
<keyword evidence="4" id="KW-1185">Reference proteome</keyword>
<proteinExistence type="predicted"/>
<dbReference type="Pfam" id="PF01381">
    <property type="entry name" value="HTH_3"/>
    <property type="match status" value="1"/>
</dbReference>
<dbReference type="PANTHER" id="PTHR46797">
    <property type="entry name" value="HTH-TYPE TRANSCRIPTIONAL REGULATOR"/>
    <property type="match status" value="1"/>
</dbReference>
<protein>
    <submittedName>
        <fullName evidence="3">XRE family transcriptional regulator</fullName>
    </submittedName>
</protein>
<dbReference type="Proteomes" id="UP000243201">
    <property type="component" value="Unassembled WGS sequence"/>
</dbReference>
<dbReference type="InterPro" id="IPR050807">
    <property type="entry name" value="TransReg_Diox_bact_type"/>
</dbReference>
<evidence type="ECO:0000313" key="3">
    <source>
        <dbReference type="EMBL" id="PMB91052.1"/>
    </source>
</evidence>
<dbReference type="PROSITE" id="PS50943">
    <property type="entry name" value="HTH_CROC1"/>
    <property type="match status" value="1"/>
</dbReference>
<dbReference type="EMBL" id="PNGC01000001">
    <property type="protein sequence ID" value="PMB91052.1"/>
    <property type="molecule type" value="Genomic_DNA"/>
</dbReference>
<gene>
    <name evidence="3" type="ORF">CJ240_04990</name>
</gene>